<reference evidence="2 3" key="1">
    <citation type="submission" date="2020-08" db="EMBL/GenBank/DDBJ databases">
        <title>Genomic Encyclopedia of Type Strains, Phase IV (KMG-IV): sequencing the most valuable type-strain genomes for metagenomic binning, comparative biology and taxonomic classification.</title>
        <authorList>
            <person name="Goeker M."/>
        </authorList>
    </citation>
    <scope>NUCLEOTIDE SEQUENCE [LARGE SCALE GENOMIC DNA]</scope>
    <source>
        <strain evidence="2 3">YIM 65646</strain>
    </source>
</reference>
<name>A0A841G5A1_9ACTN</name>
<keyword evidence="3" id="KW-1185">Reference proteome</keyword>
<proteinExistence type="predicted"/>
<feature type="transmembrane region" description="Helical" evidence="1">
    <location>
        <begin position="187"/>
        <end position="207"/>
    </location>
</feature>
<gene>
    <name evidence="2" type="ORF">HNR73_007838</name>
</gene>
<feature type="transmembrane region" description="Helical" evidence="1">
    <location>
        <begin position="77"/>
        <end position="95"/>
    </location>
</feature>
<feature type="transmembrane region" description="Helical" evidence="1">
    <location>
        <begin position="6"/>
        <end position="25"/>
    </location>
</feature>
<feature type="transmembrane region" description="Helical" evidence="1">
    <location>
        <begin position="104"/>
        <end position="129"/>
    </location>
</feature>
<protein>
    <submittedName>
        <fullName evidence="2">Uncharacterized protein</fullName>
    </submittedName>
</protein>
<evidence type="ECO:0000313" key="2">
    <source>
        <dbReference type="EMBL" id="MBB6039939.1"/>
    </source>
</evidence>
<feature type="transmembrane region" description="Helical" evidence="1">
    <location>
        <begin position="219"/>
        <end position="239"/>
    </location>
</feature>
<evidence type="ECO:0000313" key="3">
    <source>
        <dbReference type="Proteomes" id="UP000548476"/>
    </source>
</evidence>
<keyword evidence="1" id="KW-0472">Membrane</keyword>
<dbReference type="AlphaFoldDB" id="A0A841G5A1"/>
<sequence length="245" mass="24054">MSPSDLVQLAVTFVAWAAVAVRVAGHLRGGKATVSSRWLTAALVAIAVAFTVGWPPLMNAVAGDGAGLVALRVGQHAAALAAATAATAFTAYATATPARARRSVVLHGGLLGVALAVMGAAAAVAVGSVDAGADWLNLLAPPHAGTAGVAAYLVAYAAVLGSCLAEVARLCLRRRGRETRAASRTGLLLLAVGSAVGTVYSAHRILAALGLDLGPAGTSFALTAVALLLVVVGASVVGVGGQKGR</sequence>
<accession>A0A841G5A1</accession>
<comment type="caution">
    <text evidence="2">The sequence shown here is derived from an EMBL/GenBank/DDBJ whole genome shotgun (WGS) entry which is preliminary data.</text>
</comment>
<dbReference type="Proteomes" id="UP000548476">
    <property type="component" value="Unassembled WGS sequence"/>
</dbReference>
<dbReference type="RefSeq" id="WP_184793010.1">
    <property type="nucleotide sequence ID" value="NZ_BONT01000103.1"/>
</dbReference>
<keyword evidence="1" id="KW-1133">Transmembrane helix</keyword>
<evidence type="ECO:0000256" key="1">
    <source>
        <dbReference type="SAM" id="Phobius"/>
    </source>
</evidence>
<dbReference type="EMBL" id="JACHGT010000027">
    <property type="protein sequence ID" value="MBB6039939.1"/>
    <property type="molecule type" value="Genomic_DNA"/>
</dbReference>
<feature type="transmembrane region" description="Helical" evidence="1">
    <location>
        <begin position="37"/>
        <end position="57"/>
    </location>
</feature>
<organism evidence="2 3">
    <name type="scientific">Phytomonospora endophytica</name>
    <dbReference type="NCBI Taxonomy" id="714109"/>
    <lineage>
        <taxon>Bacteria</taxon>
        <taxon>Bacillati</taxon>
        <taxon>Actinomycetota</taxon>
        <taxon>Actinomycetes</taxon>
        <taxon>Micromonosporales</taxon>
        <taxon>Micromonosporaceae</taxon>
        <taxon>Phytomonospora</taxon>
    </lineage>
</organism>
<keyword evidence="1" id="KW-0812">Transmembrane</keyword>
<feature type="transmembrane region" description="Helical" evidence="1">
    <location>
        <begin position="149"/>
        <end position="167"/>
    </location>
</feature>